<evidence type="ECO:0000313" key="2">
    <source>
        <dbReference type="EMBL" id="KAF2679824.1"/>
    </source>
</evidence>
<proteinExistence type="predicted"/>
<organism evidence="2 3">
    <name type="scientific">Lentithecium fluviatile CBS 122367</name>
    <dbReference type="NCBI Taxonomy" id="1168545"/>
    <lineage>
        <taxon>Eukaryota</taxon>
        <taxon>Fungi</taxon>
        <taxon>Dikarya</taxon>
        <taxon>Ascomycota</taxon>
        <taxon>Pezizomycotina</taxon>
        <taxon>Dothideomycetes</taxon>
        <taxon>Pleosporomycetidae</taxon>
        <taxon>Pleosporales</taxon>
        <taxon>Massarineae</taxon>
        <taxon>Lentitheciaceae</taxon>
        <taxon>Lentithecium</taxon>
    </lineage>
</organism>
<gene>
    <name evidence="2" type="ORF">K458DRAFT_490259</name>
</gene>
<protein>
    <recommendedName>
        <fullName evidence="1">DUF7730 domain-containing protein</fullName>
    </recommendedName>
</protein>
<dbReference type="Proteomes" id="UP000799291">
    <property type="component" value="Unassembled WGS sequence"/>
</dbReference>
<dbReference type="InterPro" id="IPR056632">
    <property type="entry name" value="DUF7730"/>
</dbReference>
<dbReference type="EMBL" id="MU005600">
    <property type="protein sequence ID" value="KAF2679824.1"/>
    <property type="molecule type" value="Genomic_DNA"/>
</dbReference>
<dbReference type="AlphaFoldDB" id="A0A6G1INK0"/>
<dbReference type="OrthoDB" id="4757095at2759"/>
<reference evidence="2" key="1">
    <citation type="journal article" date="2020" name="Stud. Mycol.">
        <title>101 Dothideomycetes genomes: a test case for predicting lifestyles and emergence of pathogens.</title>
        <authorList>
            <person name="Haridas S."/>
            <person name="Albert R."/>
            <person name="Binder M."/>
            <person name="Bloem J."/>
            <person name="Labutti K."/>
            <person name="Salamov A."/>
            <person name="Andreopoulos B."/>
            <person name="Baker S."/>
            <person name="Barry K."/>
            <person name="Bills G."/>
            <person name="Bluhm B."/>
            <person name="Cannon C."/>
            <person name="Castanera R."/>
            <person name="Culley D."/>
            <person name="Daum C."/>
            <person name="Ezra D."/>
            <person name="Gonzalez J."/>
            <person name="Henrissat B."/>
            <person name="Kuo A."/>
            <person name="Liang C."/>
            <person name="Lipzen A."/>
            <person name="Lutzoni F."/>
            <person name="Magnuson J."/>
            <person name="Mondo S."/>
            <person name="Nolan M."/>
            <person name="Ohm R."/>
            <person name="Pangilinan J."/>
            <person name="Park H.-J."/>
            <person name="Ramirez L."/>
            <person name="Alfaro M."/>
            <person name="Sun H."/>
            <person name="Tritt A."/>
            <person name="Yoshinaga Y."/>
            <person name="Zwiers L.-H."/>
            <person name="Turgeon B."/>
            <person name="Goodwin S."/>
            <person name="Spatafora J."/>
            <person name="Crous P."/>
            <person name="Grigoriev I."/>
        </authorList>
    </citation>
    <scope>NUCLEOTIDE SEQUENCE</scope>
    <source>
        <strain evidence="2">CBS 122367</strain>
    </source>
</reference>
<feature type="domain" description="DUF7730" evidence="1">
    <location>
        <begin position="44"/>
        <end position="225"/>
    </location>
</feature>
<accession>A0A6G1INK0</accession>
<sequence length="299" mass="34800">MACTMFIDVEALEAAKALTAVEQPRLAANQLSRRVLPHTEPRGQTQSFLLKKLPLELRLLVWERILQRPYTTIERWRLPYDSGGALSPYGAAGLDADCFPYQLRTAMTDWDIKKREKPLALLLSCRQMYSEALKVLYSSTKFVLAKPADIHCFQEIASPEGLASVRSLIIPFGNVEWWFYKKDFLQEWKGAFCGLEKMPSLCELEIWLYHRQAEESVRERRPWEEKDSSEAAEQSHKELFKLFTTARVPKFTVNLTWNPEDLFWQQELPFKVNLQTYKECSRGISQFPYAVDDLDSLYN</sequence>
<dbReference type="PANTHER" id="PTHR38790">
    <property type="entry name" value="2EXR DOMAIN-CONTAINING PROTEIN-RELATED"/>
    <property type="match status" value="1"/>
</dbReference>
<keyword evidence="3" id="KW-1185">Reference proteome</keyword>
<dbReference type="Pfam" id="PF24864">
    <property type="entry name" value="DUF7730"/>
    <property type="match status" value="1"/>
</dbReference>
<evidence type="ECO:0000259" key="1">
    <source>
        <dbReference type="Pfam" id="PF24864"/>
    </source>
</evidence>
<name>A0A6G1INK0_9PLEO</name>
<evidence type="ECO:0000313" key="3">
    <source>
        <dbReference type="Proteomes" id="UP000799291"/>
    </source>
</evidence>